<dbReference type="PANTHER" id="PTHR43900:SF59">
    <property type="entry name" value="GLUTATHIONE TRANSFERASE"/>
    <property type="match status" value="1"/>
</dbReference>
<dbReference type="InterPro" id="IPR010987">
    <property type="entry name" value="Glutathione-S-Trfase_C-like"/>
</dbReference>
<sequence length="225" mass="24709">MAGGVVKVYGSAVSPYVATVLVCLEEAGAAYELVPLDMAAREQKAPHHLARNPFGTIPALEDGELTLFESRAIARYVLRKYGNAGGGGAADLLREGNLEEAAMVDVWLEVEAHQYHPSIAHIVRQCVILPMIGGARDQRVVDEHAGKLREVLRAYDARLGEREYLAGDFASLADIAHFGFTHYLMGTEYAALVEERPNVRAWWQRLSARPAVRKVAALMPTATEW</sequence>
<dbReference type="PROSITE" id="PS50404">
    <property type="entry name" value="GST_NTER"/>
    <property type="match status" value="1"/>
</dbReference>
<dbReference type="Gene3D" id="3.40.30.10">
    <property type="entry name" value="Glutaredoxin"/>
    <property type="match status" value="1"/>
</dbReference>
<gene>
    <name evidence="7" type="ORF">URODEC1_LOCUS120969</name>
</gene>
<evidence type="ECO:0000259" key="5">
    <source>
        <dbReference type="PROSITE" id="PS50404"/>
    </source>
</evidence>
<dbReference type="CDD" id="cd03187">
    <property type="entry name" value="GST_C_Phi"/>
    <property type="match status" value="1"/>
</dbReference>
<dbReference type="SFLD" id="SFLDG00358">
    <property type="entry name" value="Main_(cytGST)"/>
    <property type="match status" value="1"/>
</dbReference>
<dbReference type="Pfam" id="PF02798">
    <property type="entry name" value="GST_N"/>
    <property type="match status" value="1"/>
</dbReference>
<evidence type="ECO:0000256" key="3">
    <source>
        <dbReference type="ARBA" id="ARBA00022679"/>
    </source>
</evidence>
<dbReference type="InterPro" id="IPR036282">
    <property type="entry name" value="Glutathione-S-Trfase_C_sf"/>
</dbReference>
<dbReference type="SFLD" id="SFLDS00019">
    <property type="entry name" value="Glutathione_Transferase_(cytos"/>
    <property type="match status" value="1"/>
</dbReference>
<evidence type="ECO:0000313" key="7">
    <source>
        <dbReference type="EMBL" id="CAM0147554.1"/>
    </source>
</evidence>
<keyword evidence="8" id="KW-1185">Reference proteome</keyword>
<dbReference type="InterPro" id="IPR040079">
    <property type="entry name" value="Glutathione_S-Trfase"/>
</dbReference>
<dbReference type="InterPro" id="IPR004046">
    <property type="entry name" value="GST_C"/>
</dbReference>
<evidence type="ECO:0000256" key="4">
    <source>
        <dbReference type="ARBA" id="ARBA00047960"/>
    </source>
</evidence>
<dbReference type="InterPro" id="IPR034347">
    <property type="entry name" value="GST_Phi_C"/>
</dbReference>
<comment type="similarity">
    <text evidence="1">Belongs to the GST superfamily. Phi family.</text>
</comment>
<dbReference type="InterPro" id="IPR004045">
    <property type="entry name" value="Glutathione_S-Trfase_N"/>
</dbReference>
<dbReference type="GO" id="GO:0009635">
    <property type="term" value="P:response to herbicide"/>
    <property type="evidence" value="ECO:0007669"/>
    <property type="project" value="UniProtKB-ARBA"/>
</dbReference>
<reference evidence="7 8" key="1">
    <citation type="submission" date="2024-10" db="EMBL/GenBank/DDBJ databases">
        <authorList>
            <person name="Ryan C."/>
        </authorList>
    </citation>
    <scope>NUCLEOTIDE SEQUENCE [LARGE SCALE GENOMIC DNA]</scope>
</reference>
<evidence type="ECO:0000313" key="8">
    <source>
        <dbReference type="Proteomes" id="UP001497457"/>
    </source>
</evidence>
<evidence type="ECO:0000256" key="2">
    <source>
        <dbReference type="ARBA" id="ARBA00012452"/>
    </source>
</evidence>
<dbReference type="FunFam" id="1.20.1050.10:FF:000004">
    <property type="entry name" value="Glutathione S-transferase F2"/>
    <property type="match status" value="1"/>
</dbReference>
<keyword evidence="3" id="KW-0808">Transferase</keyword>
<evidence type="ECO:0000259" key="6">
    <source>
        <dbReference type="PROSITE" id="PS50405"/>
    </source>
</evidence>
<dbReference type="InterPro" id="IPR036249">
    <property type="entry name" value="Thioredoxin-like_sf"/>
</dbReference>
<dbReference type="Gene3D" id="1.20.1050.10">
    <property type="match status" value="1"/>
</dbReference>
<dbReference type="EC" id="2.5.1.18" evidence="2"/>
<dbReference type="PANTHER" id="PTHR43900">
    <property type="entry name" value="GLUTATHIONE S-TRANSFERASE RHO"/>
    <property type="match status" value="1"/>
</dbReference>
<dbReference type="PROSITE" id="PS50405">
    <property type="entry name" value="GST_CTER"/>
    <property type="match status" value="1"/>
</dbReference>
<dbReference type="GO" id="GO:0004364">
    <property type="term" value="F:glutathione transferase activity"/>
    <property type="evidence" value="ECO:0007669"/>
    <property type="project" value="UniProtKB-EC"/>
</dbReference>
<dbReference type="SUPFAM" id="SSF52833">
    <property type="entry name" value="Thioredoxin-like"/>
    <property type="match status" value="1"/>
</dbReference>
<feature type="domain" description="GST N-terminal" evidence="5">
    <location>
        <begin position="4"/>
        <end position="85"/>
    </location>
</feature>
<dbReference type="CDD" id="cd03053">
    <property type="entry name" value="GST_N_Phi"/>
    <property type="match status" value="1"/>
</dbReference>
<accession>A0ABC9GYJ0</accession>
<feature type="domain" description="GST C-terminal" evidence="6">
    <location>
        <begin position="97"/>
        <end position="223"/>
    </location>
</feature>
<comment type="caution">
    <text evidence="7">The sequence shown here is derived from an EMBL/GenBank/DDBJ whole genome shotgun (WGS) entry which is preliminary data.</text>
</comment>
<dbReference type="SFLD" id="SFLDG01154">
    <property type="entry name" value="Main.5:_Phi-like"/>
    <property type="match status" value="1"/>
</dbReference>
<organism evidence="7 8">
    <name type="scientific">Urochloa decumbens</name>
    <dbReference type="NCBI Taxonomy" id="240449"/>
    <lineage>
        <taxon>Eukaryota</taxon>
        <taxon>Viridiplantae</taxon>
        <taxon>Streptophyta</taxon>
        <taxon>Embryophyta</taxon>
        <taxon>Tracheophyta</taxon>
        <taxon>Spermatophyta</taxon>
        <taxon>Magnoliopsida</taxon>
        <taxon>Liliopsida</taxon>
        <taxon>Poales</taxon>
        <taxon>Poaceae</taxon>
        <taxon>PACMAD clade</taxon>
        <taxon>Panicoideae</taxon>
        <taxon>Panicodae</taxon>
        <taxon>Paniceae</taxon>
        <taxon>Melinidinae</taxon>
        <taxon>Urochloa</taxon>
    </lineage>
</organism>
<protein>
    <recommendedName>
        <fullName evidence="2">glutathione transferase</fullName>
        <ecNumber evidence="2">2.5.1.18</ecNumber>
    </recommendedName>
</protein>
<dbReference type="Proteomes" id="UP001497457">
    <property type="component" value="Unassembled WGS sequence"/>
</dbReference>
<evidence type="ECO:0000256" key="1">
    <source>
        <dbReference type="ARBA" id="ARBA00010128"/>
    </source>
</evidence>
<dbReference type="AlphaFoldDB" id="A0ABC9GYJ0"/>
<dbReference type="EMBL" id="CAXIPR030000927">
    <property type="protein sequence ID" value="CAM0147554.1"/>
    <property type="molecule type" value="Genomic_DNA"/>
</dbReference>
<dbReference type="SUPFAM" id="SSF47616">
    <property type="entry name" value="GST C-terminal domain-like"/>
    <property type="match status" value="1"/>
</dbReference>
<proteinExistence type="inferred from homology"/>
<dbReference type="FunFam" id="3.40.30.10:FF:000016">
    <property type="entry name" value="Glutathione S-transferase F2"/>
    <property type="match status" value="1"/>
</dbReference>
<name>A0ABC9GYJ0_9POAL</name>
<comment type="catalytic activity">
    <reaction evidence="4">
        <text>RX + glutathione = an S-substituted glutathione + a halide anion + H(+)</text>
        <dbReference type="Rhea" id="RHEA:16437"/>
        <dbReference type="ChEBI" id="CHEBI:15378"/>
        <dbReference type="ChEBI" id="CHEBI:16042"/>
        <dbReference type="ChEBI" id="CHEBI:17792"/>
        <dbReference type="ChEBI" id="CHEBI:57925"/>
        <dbReference type="ChEBI" id="CHEBI:90779"/>
        <dbReference type="EC" id="2.5.1.18"/>
    </reaction>
</comment>
<dbReference type="Pfam" id="PF00043">
    <property type="entry name" value="GST_C"/>
    <property type="match status" value="1"/>
</dbReference>